<feature type="chain" id="PRO_5027893050" evidence="2">
    <location>
        <begin position="23"/>
        <end position="398"/>
    </location>
</feature>
<dbReference type="InterPro" id="IPR018392">
    <property type="entry name" value="LysM"/>
</dbReference>
<dbReference type="PROSITE" id="PS51782">
    <property type="entry name" value="LYSM"/>
    <property type="match status" value="1"/>
</dbReference>
<feature type="region of interest" description="Disordered" evidence="1">
    <location>
        <begin position="47"/>
        <end position="72"/>
    </location>
</feature>
<evidence type="ECO:0000256" key="2">
    <source>
        <dbReference type="SAM" id="SignalP"/>
    </source>
</evidence>
<gene>
    <name evidence="4" type="ORF">HELGO_WM21321</name>
</gene>
<dbReference type="Gene3D" id="3.10.350.10">
    <property type="entry name" value="LysM domain"/>
    <property type="match status" value="1"/>
</dbReference>
<sequence>MSPHTLLFRAICLSAISIIAGCATNAAQDSDKANRIAAEKYYDQYYGTPPTGQSRRSTTSSNNAMNMSGASQGMVVNPAAPKTYVVKKGDTLWGIAQKYLHTPSYWPEIWDKNQRIRNPHLIRPGDTLHFGYKKSDQKNVARASVNSMKLVPRIRVERSGHGEPLATLAPFLAWPRVMDDASIKNAAYVLASRDDHTLIAKNDRIYVKNLKNPVAGNRYAVYHPKKPLYDPKTKALLGHQVDYVGYARIDRADKLSSATILEAQDAIRKGDRLLPLENHEQSLRAPISTPGHKVRGEIVSQYQAKYLSTDCMVIVINKGKRDNIRPGHTLGVYNTGKTVTDINRPKYGTKLIKREHRTQLPPEKVAEAIIYRVSDKFSYGLIVNSQREVKNGDRIGNP</sequence>
<dbReference type="PANTHER" id="PTHR34700:SF4">
    <property type="entry name" value="PHAGE-LIKE ELEMENT PBSX PROTEIN XKDP"/>
    <property type="match status" value="1"/>
</dbReference>
<dbReference type="SMART" id="SM00257">
    <property type="entry name" value="LysM"/>
    <property type="match status" value="1"/>
</dbReference>
<dbReference type="AlphaFoldDB" id="A0A6S6TLV7"/>
<name>A0A6S6TLV7_9GAMM</name>
<feature type="domain" description="LysM" evidence="3">
    <location>
        <begin position="82"/>
        <end position="130"/>
    </location>
</feature>
<dbReference type="EMBL" id="CACVAV010000310">
    <property type="protein sequence ID" value="CAA6820225.1"/>
    <property type="molecule type" value="Genomic_DNA"/>
</dbReference>
<dbReference type="Pfam" id="PF01476">
    <property type="entry name" value="LysM"/>
    <property type="match status" value="1"/>
</dbReference>
<dbReference type="InterPro" id="IPR036779">
    <property type="entry name" value="LysM_dom_sf"/>
</dbReference>
<dbReference type="CDD" id="cd00118">
    <property type="entry name" value="LysM"/>
    <property type="match status" value="1"/>
</dbReference>
<keyword evidence="2" id="KW-0732">Signal</keyword>
<protein>
    <submittedName>
        <fullName evidence="4">Uncharacterized protein with LysM domain, COG1652</fullName>
    </submittedName>
</protein>
<dbReference type="PANTHER" id="PTHR34700">
    <property type="entry name" value="POTASSIUM BINDING PROTEIN KBP"/>
    <property type="match status" value="1"/>
</dbReference>
<dbReference type="SUPFAM" id="SSF54106">
    <property type="entry name" value="LysM domain"/>
    <property type="match status" value="1"/>
</dbReference>
<evidence type="ECO:0000313" key="4">
    <source>
        <dbReference type="EMBL" id="CAA6820225.1"/>
    </source>
</evidence>
<feature type="compositionally biased region" description="Low complexity" evidence="1">
    <location>
        <begin position="48"/>
        <end position="72"/>
    </location>
</feature>
<feature type="signal peptide" evidence="2">
    <location>
        <begin position="1"/>
        <end position="22"/>
    </location>
</feature>
<dbReference type="InterPro" id="IPR052196">
    <property type="entry name" value="Bact_Kbp"/>
</dbReference>
<reference evidence="4" key="1">
    <citation type="submission" date="2020-01" db="EMBL/GenBank/DDBJ databases">
        <authorList>
            <person name="Meier V. D."/>
            <person name="Meier V D."/>
        </authorList>
    </citation>
    <scope>NUCLEOTIDE SEQUENCE</scope>
    <source>
        <strain evidence="4">HLG_WM_MAG_08</strain>
    </source>
</reference>
<proteinExistence type="predicted"/>
<evidence type="ECO:0000259" key="3">
    <source>
        <dbReference type="PROSITE" id="PS51782"/>
    </source>
</evidence>
<evidence type="ECO:0000256" key="1">
    <source>
        <dbReference type="SAM" id="MobiDB-lite"/>
    </source>
</evidence>
<organism evidence="4">
    <name type="scientific">uncultured Thiotrichaceae bacterium</name>
    <dbReference type="NCBI Taxonomy" id="298394"/>
    <lineage>
        <taxon>Bacteria</taxon>
        <taxon>Pseudomonadati</taxon>
        <taxon>Pseudomonadota</taxon>
        <taxon>Gammaproteobacteria</taxon>
        <taxon>Thiotrichales</taxon>
        <taxon>Thiotrichaceae</taxon>
        <taxon>environmental samples</taxon>
    </lineage>
</organism>
<accession>A0A6S6TLV7</accession>